<keyword evidence="3" id="KW-0812">Transmembrane</keyword>
<sequence length="1004" mass="113204">MQALELVGRLRQHDPASAVLLLIAAVVVIFFFRSCYLVRCRLTVAALPCYSNRKHGRKLAEEILPEVPPQTATELRRPGNQPAQLPLKSTPKRSSTRASCPAFDVRSPRCEVTKRSPEVPACKVDTLGGASHSEIFAQAGRLRGENTSLREEIHKLRGELAQAAAMRSEARSELQKENQRLKAELDKATTSLRAEVRKENGLLQHEIHRLKVQKGQAIATIHAEAVSERRPLYEENQKLKAEIAQTRSSFRAEALAANAALRKENQWLKTELERGGETFKERLPRQRESREVKPSTEETIRNNAMLRNENEELKQELTRSGTSLREEARLNNSRLLAENEKLKRELAEARTKSWDAVMVENSTLRKENAHLKETCINSTVHEKILSEHAVLLDENLQLRAKPLLQQENDELKCRRDQEKFSGCCFDNVLSEISQLHGDAEQIEAVIAEVAHNCRCNRTQSEHPLLRKEKRRLRGDVKKANILSCDETLFKYPCLKQDNGKLTCDLTHTVSRECDCDGIAEISQLRCENEQLRSELLECVPSGPEARLRAALTNGTTTTHELRSAIQCSASLLEEAKRELASKEHRDRRAAHEHLYAAIALDQAVELEAAIEQARLVNVELEDVVKGEEKLAELRALSDDQLAEKHFRKDQARLKKEAFHLVKKDDVPSLKTLIEGLDDRVQWRDWKDYAGRSLWKCAHDLHATTVQEFLAPVLGKSPPSVREDFARIATPEGPERRPDASKAACERRSVTFSEEAIEVEVQKEMDWKLQENEGQGDTAWYTLPSEDDGVQIVVDHVRQAPVSEACCDVQKEVLQETLDELATTPARSDLSCTISWTSRKTTADNLWNVDSGWSSPRPRSDQSSPCVLTPTSADESELRTKALRAAARDDSKALTEVLAAVDVDVWSKWKNRAGQDLLSLSEARQSSDAYSLLASALGLLHELPRETFIASETVWVFVADEVMPKRATVLDDIATAEDAIQVEFWDGDVPSQKVERCRVRKMTVH</sequence>
<evidence type="ECO:0000256" key="3">
    <source>
        <dbReference type="SAM" id="Phobius"/>
    </source>
</evidence>
<feature type="coiled-coil region" evidence="1">
    <location>
        <begin position="296"/>
        <end position="352"/>
    </location>
</feature>
<dbReference type="AlphaFoldDB" id="A0A7S1FDN8"/>
<evidence type="ECO:0000256" key="1">
    <source>
        <dbReference type="SAM" id="Coils"/>
    </source>
</evidence>
<evidence type="ECO:0000256" key="2">
    <source>
        <dbReference type="SAM" id="MobiDB-lite"/>
    </source>
</evidence>
<keyword evidence="3" id="KW-1133">Transmembrane helix</keyword>
<reference evidence="4" key="1">
    <citation type="submission" date="2021-01" db="EMBL/GenBank/DDBJ databases">
        <authorList>
            <person name="Corre E."/>
            <person name="Pelletier E."/>
            <person name="Niang G."/>
            <person name="Scheremetjew M."/>
            <person name="Finn R."/>
            <person name="Kale V."/>
            <person name="Holt S."/>
            <person name="Cochrane G."/>
            <person name="Meng A."/>
            <person name="Brown T."/>
            <person name="Cohen L."/>
        </authorList>
    </citation>
    <scope>NUCLEOTIDE SEQUENCE</scope>
</reference>
<protein>
    <submittedName>
        <fullName evidence="4">Uncharacterized protein</fullName>
    </submittedName>
</protein>
<keyword evidence="3" id="KW-0472">Membrane</keyword>
<accession>A0A7S1FDN8</accession>
<organism evidence="4">
    <name type="scientific">Noctiluca scintillans</name>
    <name type="common">Sea sparkle</name>
    <name type="synonym">Red tide dinoflagellate</name>
    <dbReference type="NCBI Taxonomy" id="2966"/>
    <lineage>
        <taxon>Eukaryota</taxon>
        <taxon>Sar</taxon>
        <taxon>Alveolata</taxon>
        <taxon>Dinophyceae</taxon>
        <taxon>Noctilucales</taxon>
        <taxon>Noctilucaceae</taxon>
        <taxon>Noctiluca</taxon>
    </lineage>
</organism>
<name>A0A7S1FDN8_NOCSC</name>
<gene>
    <name evidence="4" type="ORF">NSCI0253_LOCUS33862</name>
</gene>
<feature type="transmembrane region" description="Helical" evidence="3">
    <location>
        <begin position="18"/>
        <end position="39"/>
    </location>
</feature>
<dbReference type="EMBL" id="HBFQ01047530">
    <property type="protein sequence ID" value="CAD8859508.1"/>
    <property type="molecule type" value="Transcribed_RNA"/>
</dbReference>
<feature type="coiled-coil region" evidence="1">
    <location>
        <begin position="139"/>
        <end position="198"/>
    </location>
</feature>
<feature type="coiled-coil region" evidence="1">
    <location>
        <begin position="572"/>
        <end position="623"/>
    </location>
</feature>
<keyword evidence="1" id="KW-0175">Coiled coil</keyword>
<feature type="region of interest" description="Disordered" evidence="2">
    <location>
        <begin position="64"/>
        <end position="100"/>
    </location>
</feature>
<feature type="compositionally biased region" description="Low complexity" evidence="2">
    <location>
        <begin position="853"/>
        <end position="864"/>
    </location>
</feature>
<evidence type="ECO:0000313" key="4">
    <source>
        <dbReference type="EMBL" id="CAD8859508.1"/>
    </source>
</evidence>
<proteinExistence type="predicted"/>
<feature type="region of interest" description="Disordered" evidence="2">
    <location>
        <begin position="847"/>
        <end position="872"/>
    </location>
</feature>